<evidence type="ECO:0000256" key="2">
    <source>
        <dbReference type="ARBA" id="ARBA00022723"/>
    </source>
</evidence>
<dbReference type="Gene3D" id="1.10.760.10">
    <property type="entry name" value="Cytochrome c-like domain"/>
    <property type="match status" value="2"/>
</dbReference>
<keyword evidence="1 4" id="KW-0349">Heme</keyword>
<dbReference type="AlphaFoldDB" id="A0A0K1PWM8"/>
<dbReference type="GO" id="GO:0009055">
    <property type="term" value="F:electron transfer activity"/>
    <property type="evidence" value="ECO:0007669"/>
    <property type="project" value="InterPro"/>
</dbReference>
<dbReference type="PANTHER" id="PTHR35008">
    <property type="entry name" value="BLL4482 PROTEIN-RELATED"/>
    <property type="match status" value="1"/>
</dbReference>
<evidence type="ECO:0000313" key="8">
    <source>
        <dbReference type="Proteomes" id="UP000064967"/>
    </source>
</evidence>
<dbReference type="InterPro" id="IPR051459">
    <property type="entry name" value="Cytochrome_c-type_DH"/>
</dbReference>
<dbReference type="RefSeq" id="WP_146648991.1">
    <property type="nucleotide sequence ID" value="NZ_CP012333.1"/>
</dbReference>
<dbReference type="PROSITE" id="PS51007">
    <property type="entry name" value="CYTC"/>
    <property type="match status" value="2"/>
</dbReference>
<protein>
    <submittedName>
        <fullName evidence="7">Putative diheme cytochrome c-553</fullName>
    </submittedName>
</protein>
<name>A0A0K1PWM8_9BACT</name>
<dbReference type="KEGG" id="llu:AKJ09_04599"/>
<dbReference type="GO" id="GO:0020037">
    <property type="term" value="F:heme binding"/>
    <property type="evidence" value="ECO:0007669"/>
    <property type="project" value="InterPro"/>
</dbReference>
<feature type="domain" description="Cytochrome c" evidence="6">
    <location>
        <begin position="45"/>
        <end position="147"/>
    </location>
</feature>
<feature type="domain" description="Cytochrome c" evidence="6">
    <location>
        <begin position="181"/>
        <end position="294"/>
    </location>
</feature>
<dbReference type="STRING" id="1391654.AKJ09_04599"/>
<dbReference type="PATRIC" id="fig|1391654.3.peg.4662"/>
<dbReference type="OrthoDB" id="9811281at2"/>
<keyword evidence="2 4" id="KW-0479">Metal-binding</keyword>
<proteinExistence type="predicted"/>
<dbReference type="InterPro" id="IPR036909">
    <property type="entry name" value="Cyt_c-like_dom_sf"/>
</dbReference>
<accession>A0A0K1PWM8</accession>
<dbReference type="PROSITE" id="PS51257">
    <property type="entry name" value="PROKAR_LIPOPROTEIN"/>
    <property type="match status" value="1"/>
</dbReference>
<gene>
    <name evidence="7" type="ORF">AKJ09_04599</name>
</gene>
<dbReference type="Proteomes" id="UP000064967">
    <property type="component" value="Chromosome"/>
</dbReference>
<reference evidence="7 8" key="1">
    <citation type="submission" date="2015-08" db="EMBL/GenBank/DDBJ databases">
        <authorList>
            <person name="Babu N.S."/>
            <person name="Beckwith C.J."/>
            <person name="Beseler K.G."/>
            <person name="Brison A."/>
            <person name="Carone J.V."/>
            <person name="Caskin T.P."/>
            <person name="Diamond M."/>
            <person name="Durham M.E."/>
            <person name="Foxe J.M."/>
            <person name="Go M."/>
            <person name="Henderson B.A."/>
            <person name="Jones I.B."/>
            <person name="McGettigan J.A."/>
            <person name="Micheletti S.J."/>
            <person name="Nasrallah M.E."/>
            <person name="Ortiz D."/>
            <person name="Piller C.R."/>
            <person name="Privatt S.R."/>
            <person name="Schneider S.L."/>
            <person name="Sharp S."/>
            <person name="Smith T.C."/>
            <person name="Stanton J.D."/>
            <person name="Ullery H.E."/>
            <person name="Wilson R.J."/>
            <person name="Serrano M.G."/>
            <person name="Buck G."/>
            <person name="Lee V."/>
            <person name="Wang Y."/>
            <person name="Carvalho R."/>
            <person name="Voegtly L."/>
            <person name="Shi R."/>
            <person name="Duckworth R."/>
            <person name="Johnson A."/>
            <person name="Loviza R."/>
            <person name="Walstead R."/>
            <person name="Shah Z."/>
            <person name="Kiflezghi M."/>
            <person name="Wade K."/>
            <person name="Ball S.L."/>
            <person name="Bradley K.W."/>
            <person name="Asai D.J."/>
            <person name="Bowman C.A."/>
            <person name="Russell D.A."/>
            <person name="Pope W.H."/>
            <person name="Jacobs-Sera D."/>
            <person name="Hendrix R.W."/>
            <person name="Hatfull G.F."/>
        </authorList>
    </citation>
    <scope>NUCLEOTIDE SEQUENCE [LARGE SCALE GENOMIC DNA]</scope>
    <source>
        <strain evidence="7 8">DSM 27648</strain>
    </source>
</reference>
<keyword evidence="3 4" id="KW-0408">Iron</keyword>
<sequence>MKRLITFMFLVLVGCREEPRMLSQEDERRATKATEGWVELAPVAGDPRNGDYLTSIGACKECHTLRAADGEHLDRTKLFGGGIPFAGPWGRVSSANVSAVASAMPAGILEATIRGQMAFKFQMPTDLYAEMADDDMRDLLAYLKTLTPVERRNTENHYLATWRPPEPRAPRPRPMTAPRGRTVERGKYLTTVAICRDCHSPRLPDGSYDEAHLFAGGGFSLRTGNGEALIPPNLTPDRETGIGTWTDADIERAVRHGVAADGHRLNPAMPYEVGLEALTDEDMGALILYLRSLPPVRRRLPENPHWTPSDPPDDCCFPGPVGGYDGREAVTK</sequence>
<organism evidence="7 8">
    <name type="scientific">Labilithrix luteola</name>
    <dbReference type="NCBI Taxonomy" id="1391654"/>
    <lineage>
        <taxon>Bacteria</taxon>
        <taxon>Pseudomonadati</taxon>
        <taxon>Myxococcota</taxon>
        <taxon>Polyangia</taxon>
        <taxon>Polyangiales</taxon>
        <taxon>Labilitrichaceae</taxon>
        <taxon>Labilithrix</taxon>
    </lineage>
</organism>
<dbReference type="EMBL" id="CP012333">
    <property type="protein sequence ID" value="AKU97935.1"/>
    <property type="molecule type" value="Genomic_DNA"/>
</dbReference>
<evidence type="ECO:0000256" key="5">
    <source>
        <dbReference type="SAM" id="MobiDB-lite"/>
    </source>
</evidence>
<keyword evidence="8" id="KW-1185">Reference proteome</keyword>
<dbReference type="SUPFAM" id="SSF46626">
    <property type="entry name" value="Cytochrome c"/>
    <property type="match status" value="2"/>
</dbReference>
<evidence type="ECO:0000256" key="1">
    <source>
        <dbReference type="ARBA" id="ARBA00022617"/>
    </source>
</evidence>
<dbReference type="InterPro" id="IPR009056">
    <property type="entry name" value="Cyt_c-like_dom"/>
</dbReference>
<evidence type="ECO:0000259" key="6">
    <source>
        <dbReference type="PROSITE" id="PS51007"/>
    </source>
</evidence>
<feature type="region of interest" description="Disordered" evidence="5">
    <location>
        <begin position="301"/>
        <end position="332"/>
    </location>
</feature>
<dbReference type="PANTHER" id="PTHR35008:SF8">
    <property type="entry name" value="ALCOHOL DEHYDROGENASE CYTOCHROME C SUBUNIT"/>
    <property type="match status" value="1"/>
</dbReference>
<evidence type="ECO:0000313" key="7">
    <source>
        <dbReference type="EMBL" id="AKU97935.1"/>
    </source>
</evidence>
<evidence type="ECO:0000256" key="3">
    <source>
        <dbReference type="ARBA" id="ARBA00023004"/>
    </source>
</evidence>
<dbReference type="GO" id="GO:0046872">
    <property type="term" value="F:metal ion binding"/>
    <property type="evidence" value="ECO:0007669"/>
    <property type="project" value="UniProtKB-KW"/>
</dbReference>
<evidence type="ECO:0000256" key="4">
    <source>
        <dbReference type="PROSITE-ProRule" id="PRU00433"/>
    </source>
</evidence>